<dbReference type="HOGENOM" id="CLU_003150_1_0_1"/>
<dbReference type="GO" id="GO:0007265">
    <property type="term" value="P:Ras protein signal transduction"/>
    <property type="evidence" value="ECO:0007669"/>
    <property type="project" value="TreeGrafter"/>
</dbReference>
<evidence type="ECO:0000256" key="1">
    <source>
        <dbReference type="ARBA" id="ARBA00022443"/>
    </source>
</evidence>
<dbReference type="SUPFAM" id="SSF48366">
    <property type="entry name" value="Ras GEF"/>
    <property type="match status" value="1"/>
</dbReference>
<dbReference type="Gene3D" id="2.30.30.40">
    <property type="entry name" value="SH3 Domains"/>
    <property type="match status" value="1"/>
</dbReference>
<evidence type="ECO:0000259" key="6">
    <source>
        <dbReference type="PROSITE" id="PS50002"/>
    </source>
</evidence>
<dbReference type="GeneID" id="8292558"/>
<dbReference type="PROSITE" id="PS50009">
    <property type="entry name" value="RASGEF_CAT"/>
    <property type="match status" value="1"/>
</dbReference>
<dbReference type="STRING" id="559295.C5DKC7"/>
<evidence type="ECO:0000256" key="5">
    <source>
        <dbReference type="SAM" id="MobiDB-lite"/>
    </source>
</evidence>
<dbReference type="SMART" id="SM00326">
    <property type="entry name" value="SH3"/>
    <property type="match status" value="1"/>
</dbReference>
<dbReference type="PANTHER" id="PTHR23113:SF354">
    <property type="entry name" value="BUD SITE SELECTION PROTEIN 5"/>
    <property type="match status" value="1"/>
</dbReference>
<feature type="compositionally biased region" description="Low complexity" evidence="5">
    <location>
        <begin position="52"/>
        <end position="64"/>
    </location>
</feature>
<feature type="region of interest" description="Disordered" evidence="5">
    <location>
        <begin position="1"/>
        <end position="64"/>
    </location>
</feature>
<dbReference type="Gene3D" id="1.20.870.10">
    <property type="entry name" value="Son of sevenless (SoS) protein Chain: S domain 1"/>
    <property type="match status" value="1"/>
</dbReference>
<dbReference type="SMART" id="SM00147">
    <property type="entry name" value="RasGEF"/>
    <property type="match status" value="1"/>
</dbReference>
<dbReference type="InterPro" id="IPR000651">
    <property type="entry name" value="Ras-like_Gua-exchang_fac_N"/>
</dbReference>
<dbReference type="InterPro" id="IPR036028">
    <property type="entry name" value="SH3-like_dom_sf"/>
</dbReference>
<dbReference type="InterPro" id="IPR008937">
    <property type="entry name" value="Ras-like_GEF"/>
</dbReference>
<organism evidence="9 10">
    <name type="scientific">Lachancea thermotolerans (strain ATCC 56472 / CBS 6340 / NRRL Y-8284)</name>
    <name type="common">Yeast</name>
    <name type="synonym">Kluyveromyces thermotolerans</name>
    <dbReference type="NCBI Taxonomy" id="559295"/>
    <lineage>
        <taxon>Eukaryota</taxon>
        <taxon>Fungi</taxon>
        <taxon>Dikarya</taxon>
        <taxon>Ascomycota</taxon>
        <taxon>Saccharomycotina</taxon>
        <taxon>Saccharomycetes</taxon>
        <taxon>Saccharomycetales</taxon>
        <taxon>Saccharomycetaceae</taxon>
        <taxon>Lachancea</taxon>
    </lineage>
</organism>
<dbReference type="InterPro" id="IPR001895">
    <property type="entry name" value="RASGEF_cat_dom"/>
</dbReference>
<dbReference type="Pfam" id="PF00617">
    <property type="entry name" value="RasGEF"/>
    <property type="match status" value="1"/>
</dbReference>
<dbReference type="PROSITE" id="PS50212">
    <property type="entry name" value="RASGEF_NTER"/>
    <property type="match status" value="1"/>
</dbReference>
<dbReference type="Gene3D" id="1.10.840.10">
    <property type="entry name" value="Ras guanine-nucleotide exchange factors catalytic domain"/>
    <property type="match status" value="1"/>
</dbReference>
<feature type="domain" description="SH3" evidence="6">
    <location>
        <begin position="290"/>
        <end position="358"/>
    </location>
</feature>
<dbReference type="KEGG" id="lth:KLTH0F03564g"/>
<dbReference type="Proteomes" id="UP000002036">
    <property type="component" value="Chromosome F"/>
</dbReference>
<accession>C5DKC7</accession>
<dbReference type="eggNOG" id="KOG3417">
    <property type="taxonomic scope" value="Eukaryota"/>
</dbReference>
<dbReference type="SUPFAM" id="SSF50044">
    <property type="entry name" value="SH3-domain"/>
    <property type="match status" value="1"/>
</dbReference>
<evidence type="ECO:0000313" key="10">
    <source>
        <dbReference type="Proteomes" id="UP000002036"/>
    </source>
</evidence>
<dbReference type="CDD" id="cd06224">
    <property type="entry name" value="REM"/>
    <property type="match status" value="1"/>
</dbReference>
<dbReference type="GO" id="GO:0005886">
    <property type="term" value="C:plasma membrane"/>
    <property type="evidence" value="ECO:0007669"/>
    <property type="project" value="TreeGrafter"/>
</dbReference>
<dbReference type="RefSeq" id="XP_002554365.1">
    <property type="nucleotide sequence ID" value="XM_002554319.1"/>
</dbReference>
<gene>
    <name evidence="9" type="ordered locus">KLTH0F03564g</name>
</gene>
<dbReference type="InterPro" id="IPR036964">
    <property type="entry name" value="RASGEF_cat_dom_sf"/>
</dbReference>
<dbReference type="InterPro" id="IPR001452">
    <property type="entry name" value="SH3_domain"/>
</dbReference>
<name>C5DKC7_LACTC</name>
<dbReference type="InterPro" id="IPR023578">
    <property type="entry name" value="Ras_GEF_dom_sf"/>
</dbReference>
<evidence type="ECO:0000256" key="3">
    <source>
        <dbReference type="PROSITE-ProRule" id="PRU00168"/>
    </source>
</evidence>
<sequence>MNFSTPQSFNCANNRVNRDSSVYDVTPTKPLSLSKSPHEEQLRSESNYFHRSSTSMATSNSNASFTTANSSEKLLKDYGLSTNFDFQEEGSQISESTSEQTPIVAPTVTFDNPTPLIDGFGQEGESEPQSPDSFNFVERFSENQPGQHSTTGLGISIANSSTEENIRIDSFRNSSGLERNAELKRLSVLEPTVSPPQSSEKISKKLERKSIHEAYTKQPFHLPDSDRNTSIDLDDTINTKAESNTFQDSTLSHDYTYENDLIQKSPEHHAVERKHTFKRSSELDLDSTSLAYLFIIAIHSFNSQSLKNEEDIAICLSFEKNDIAFVHTVDDSGWGEVTLVRNQKRGWVPFNYFSDTVKAPQGLKEGQDPNLDSRRPLAKLFSSSAQFLLHPQDHPLPAGPGMTFSLEYINSIRDGVKFLLQTTDCVSRSNELVQNRPIVKKARKLLLADWYNLMIKADSYKYTTIPNKIDTLKNLVFQVLRRGYAFYNTWNFEKQTFIREKEFGLIEPLEKAPVSSYHEPKSSQTEKLKRVNAASQGFAMLPEAPFAVARLNEVHDLLFSYIGLILGRLDMVEHNPAACEVLESVVHQIIVLLRELLYISKCCSSIIQSRFKNTQRNETTLDQSLDPLLSLVSELVSCIKIFVTQTMGENLDIVNSSSDAVSIKDEEYLYTEEGKRLITITSRMTGLIATSIQGCHRYLNLIGDFCLGEERSYPDFESSKITPEGFVKRCSIGLSKKFSSAPSNKPVPSQTPKQGLRHPYFKKVYRYSTIRSGDNAMSLSTYGSQFLQDIVPDSTPLFDNSSFDKYRIEEDSSSADLQREAINNREKMQDEIQFDDERKLIGASQRALVFLLTDELNQPGEFLVSTFLLNFRSFSSTIELIDALITRFDITDKSSKFERGLNNGQYSSRSSRLRNRRRLVCRIFQVWMESYWDYQGDYGTLATIANFFNEGVSIHLPLEARNLLEIVAQVADRWMVSRKESLPFSSQIVQQPISIPSRSSMISIETSSSSKRSTIISVDENIMESYELTKLPSAHTSSISIPLPPLNVGTSSLLSKRNLNDIERILKHYHSLTSRTILGSSSNELRDNCDLENMIQKWSSLVNASGTFDKSSSLIHNDLNLVELNPLEVAKQLSLIESALFLAVRPTELLNQNFIPKKKHLAASPDVERIVDFTNLLSNYIIESIVVPKISIKSRVKRLTTWLNIALSALYFRNFNSLATIMTALQSHILSRLSTLWDNVSEKYLDLYHYLSKIVHPNKNYNIYRTKLHKLATGFSPTENSFGKSQVATVPFFALFLQDLTFIHEGINDFRDPSSFRPNRLINLDKYFRITKIISLMQFFQIGYDTDEKPNFLGSKRDSLFNFTGNTSVDTTRIKPVPVLQEFIFCEFWRVNTLYGADADRGYKMSLALAPRSEL</sequence>
<keyword evidence="2 3" id="KW-0344">Guanine-nucleotide releasing factor</keyword>
<dbReference type="PROSITE" id="PS50002">
    <property type="entry name" value="SH3"/>
    <property type="match status" value="1"/>
</dbReference>
<dbReference type="OrthoDB" id="546434at2759"/>
<feature type="domain" description="N-terminal Ras-GEF" evidence="8">
    <location>
        <begin position="836"/>
        <end position="971"/>
    </location>
</feature>
<dbReference type="SMART" id="SM00229">
    <property type="entry name" value="RasGEFN"/>
    <property type="match status" value="1"/>
</dbReference>
<evidence type="ECO:0000259" key="8">
    <source>
        <dbReference type="PROSITE" id="PS50212"/>
    </source>
</evidence>
<dbReference type="Pfam" id="PF00618">
    <property type="entry name" value="RasGEF_N"/>
    <property type="match status" value="1"/>
</dbReference>
<evidence type="ECO:0000256" key="2">
    <source>
        <dbReference type="ARBA" id="ARBA00022658"/>
    </source>
</evidence>
<protein>
    <submittedName>
        <fullName evidence="9">KLTH0F03564p</fullName>
    </submittedName>
</protein>
<keyword evidence="1 4" id="KW-0728">SH3 domain</keyword>
<dbReference type="FunCoup" id="C5DKC7">
    <property type="interactions" value="31"/>
</dbReference>
<evidence type="ECO:0000256" key="4">
    <source>
        <dbReference type="PROSITE-ProRule" id="PRU00192"/>
    </source>
</evidence>
<dbReference type="OMA" id="LYFRNFN"/>
<feature type="domain" description="Ras-GEF" evidence="7">
    <location>
        <begin position="1125"/>
        <end position="1377"/>
    </location>
</feature>
<dbReference type="InParanoid" id="C5DKC7"/>
<reference evidence="9 10" key="1">
    <citation type="journal article" date="2009" name="Genome Res.">
        <title>Comparative genomics of protoploid Saccharomycetaceae.</title>
        <authorList>
            <consortium name="The Genolevures Consortium"/>
            <person name="Souciet J.-L."/>
            <person name="Dujon B."/>
            <person name="Gaillardin C."/>
            <person name="Johnston M."/>
            <person name="Baret P.V."/>
            <person name="Cliften P."/>
            <person name="Sherman D.J."/>
            <person name="Weissenbach J."/>
            <person name="Westhof E."/>
            <person name="Wincker P."/>
            <person name="Jubin C."/>
            <person name="Poulain J."/>
            <person name="Barbe V."/>
            <person name="Segurens B."/>
            <person name="Artiguenave F."/>
            <person name="Anthouard V."/>
            <person name="Vacherie B."/>
            <person name="Val M.-E."/>
            <person name="Fulton R.S."/>
            <person name="Minx P."/>
            <person name="Wilson R."/>
            <person name="Durrens P."/>
            <person name="Jean G."/>
            <person name="Marck C."/>
            <person name="Martin T."/>
            <person name="Nikolski M."/>
            <person name="Rolland T."/>
            <person name="Seret M.-L."/>
            <person name="Casaregola S."/>
            <person name="Despons L."/>
            <person name="Fairhead C."/>
            <person name="Fischer G."/>
            <person name="Lafontaine I."/>
            <person name="Leh V."/>
            <person name="Lemaire M."/>
            <person name="de Montigny J."/>
            <person name="Neuveglise C."/>
            <person name="Thierry A."/>
            <person name="Blanc-Lenfle I."/>
            <person name="Bleykasten C."/>
            <person name="Diffels J."/>
            <person name="Fritsch E."/>
            <person name="Frangeul L."/>
            <person name="Goeffon A."/>
            <person name="Jauniaux N."/>
            <person name="Kachouri-Lafond R."/>
            <person name="Payen C."/>
            <person name="Potier S."/>
            <person name="Pribylova L."/>
            <person name="Ozanne C."/>
            <person name="Richard G.-F."/>
            <person name="Sacerdot C."/>
            <person name="Straub M.-L."/>
            <person name="Talla E."/>
        </authorList>
    </citation>
    <scope>NUCLEOTIDE SEQUENCE [LARGE SCALE GENOMIC DNA]</scope>
    <source>
        <strain evidence="10">ATCC 56472 / CBS 6340 / NRRL Y-8284</strain>
    </source>
</reference>
<dbReference type="EMBL" id="CU928170">
    <property type="protein sequence ID" value="CAR23928.1"/>
    <property type="molecule type" value="Genomic_DNA"/>
</dbReference>
<dbReference type="GO" id="GO:0005085">
    <property type="term" value="F:guanyl-nucleotide exchange factor activity"/>
    <property type="evidence" value="ECO:0007669"/>
    <property type="project" value="UniProtKB-KW"/>
</dbReference>
<feature type="compositionally biased region" description="Polar residues" evidence="5">
    <location>
        <begin position="1"/>
        <end position="15"/>
    </location>
</feature>
<evidence type="ECO:0000313" key="9">
    <source>
        <dbReference type="EMBL" id="CAR23928.1"/>
    </source>
</evidence>
<proteinExistence type="predicted"/>
<evidence type="ECO:0000259" key="7">
    <source>
        <dbReference type="PROSITE" id="PS50009"/>
    </source>
</evidence>
<keyword evidence="10" id="KW-1185">Reference proteome</keyword>
<dbReference type="PANTHER" id="PTHR23113">
    <property type="entry name" value="GUANINE NUCLEOTIDE EXCHANGE FACTOR"/>
    <property type="match status" value="1"/>
</dbReference>